<dbReference type="AlphaFoldDB" id="W0V325"/>
<name>W0V325_9BURK</name>
<dbReference type="KEGG" id="jag:GJA_1322"/>
<dbReference type="PATRIC" id="fig|1349767.4.peg.3032"/>
<dbReference type="EMBL" id="HG322949">
    <property type="protein sequence ID" value="CDG81975.1"/>
    <property type="molecule type" value="Genomic_DNA"/>
</dbReference>
<evidence type="ECO:0000313" key="2">
    <source>
        <dbReference type="Proteomes" id="UP000027604"/>
    </source>
</evidence>
<evidence type="ECO:0000313" key="1">
    <source>
        <dbReference type="EMBL" id="CDG81975.1"/>
    </source>
</evidence>
<accession>W0V325</accession>
<dbReference type="HOGENOM" id="CLU_3328823_0_0_4"/>
<protein>
    <submittedName>
        <fullName evidence="1">Uncharacterized protein</fullName>
    </submittedName>
</protein>
<gene>
    <name evidence="1" type="ORF">GJA_1322</name>
</gene>
<keyword evidence="2" id="KW-1185">Reference proteome</keyword>
<organism evidence="1 2">
    <name type="scientific">Janthinobacterium agaricidamnosum NBRC 102515 = DSM 9628</name>
    <dbReference type="NCBI Taxonomy" id="1349767"/>
    <lineage>
        <taxon>Bacteria</taxon>
        <taxon>Pseudomonadati</taxon>
        <taxon>Pseudomonadota</taxon>
        <taxon>Betaproteobacteria</taxon>
        <taxon>Burkholderiales</taxon>
        <taxon>Oxalobacteraceae</taxon>
        <taxon>Janthinobacterium</taxon>
    </lineage>
</organism>
<proteinExistence type="predicted"/>
<dbReference type="Proteomes" id="UP000027604">
    <property type="component" value="Chromosome I"/>
</dbReference>
<sequence>MRENLEKRLRRAETNKNLGWSDLDIELVKRYFSENLNL</sequence>
<reference evidence="1 2" key="1">
    <citation type="journal article" date="2015" name="Genome Announc.">
        <title>Genome Sequence of Mushroom Soft-Rot Pathogen Janthinobacterium agaricidamnosum.</title>
        <authorList>
            <person name="Graupner K."/>
            <person name="Lackner G."/>
            <person name="Hertweck C."/>
        </authorList>
    </citation>
    <scope>NUCLEOTIDE SEQUENCE [LARGE SCALE GENOMIC DNA]</scope>
    <source>
        <strain evidence="2">NBRC 102515 / DSM 9628</strain>
    </source>
</reference>